<feature type="compositionally biased region" description="Polar residues" evidence="1">
    <location>
        <begin position="23"/>
        <end position="33"/>
    </location>
</feature>
<accession>A0AAF3J347</accession>
<proteinExistence type="predicted"/>
<dbReference type="WBParaSite" id="MBELARI_LOCUS13225">
    <property type="protein sequence ID" value="MBELARI_LOCUS13225"/>
    <property type="gene ID" value="MBELARI_LOCUS13225"/>
</dbReference>
<dbReference type="AlphaFoldDB" id="A0AAF3J347"/>
<reference evidence="3" key="1">
    <citation type="submission" date="2024-02" db="UniProtKB">
        <authorList>
            <consortium name="WormBaseParasite"/>
        </authorList>
    </citation>
    <scope>IDENTIFICATION</scope>
</reference>
<protein>
    <submittedName>
        <fullName evidence="3">Uncharacterized protein</fullName>
    </submittedName>
</protein>
<name>A0AAF3J347_9BILA</name>
<evidence type="ECO:0000256" key="1">
    <source>
        <dbReference type="SAM" id="MobiDB-lite"/>
    </source>
</evidence>
<feature type="compositionally biased region" description="Basic and acidic residues" evidence="1">
    <location>
        <begin position="34"/>
        <end position="46"/>
    </location>
</feature>
<organism evidence="2 3">
    <name type="scientific">Mesorhabditis belari</name>
    <dbReference type="NCBI Taxonomy" id="2138241"/>
    <lineage>
        <taxon>Eukaryota</taxon>
        <taxon>Metazoa</taxon>
        <taxon>Ecdysozoa</taxon>
        <taxon>Nematoda</taxon>
        <taxon>Chromadorea</taxon>
        <taxon>Rhabditida</taxon>
        <taxon>Rhabditina</taxon>
        <taxon>Rhabditomorpha</taxon>
        <taxon>Rhabditoidea</taxon>
        <taxon>Rhabditidae</taxon>
        <taxon>Mesorhabditinae</taxon>
        <taxon>Mesorhabditis</taxon>
    </lineage>
</organism>
<sequence length="67" mass="7836">MHPNVRRAREDIDRVNRLDNLTELPQKQPTQLLDESKDELLGKPVETTKKSVSSMFSHITERESNLY</sequence>
<evidence type="ECO:0000313" key="3">
    <source>
        <dbReference type="WBParaSite" id="MBELARI_LOCUS13225"/>
    </source>
</evidence>
<evidence type="ECO:0000313" key="2">
    <source>
        <dbReference type="Proteomes" id="UP000887575"/>
    </source>
</evidence>
<dbReference type="Proteomes" id="UP000887575">
    <property type="component" value="Unassembled WGS sequence"/>
</dbReference>
<feature type="region of interest" description="Disordered" evidence="1">
    <location>
        <begin position="19"/>
        <end position="46"/>
    </location>
</feature>
<keyword evidence="2" id="KW-1185">Reference proteome</keyword>